<feature type="domain" description="RNase H type-1" evidence="1">
    <location>
        <begin position="45"/>
        <end position="112"/>
    </location>
</feature>
<dbReference type="InterPro" id="IPR002156">
    <property type="entry name" value="RNaseH_domain"/>
</dbReference>
<evidence type="ECO:0000313" key="2">
    <source>
        <dbReference type="EMBL" id="PNX78118.1"/>
    </source>
</evidence>
<dbReference type="CDD" id="cd06222">
    <property type="entry name" value="RNase_H_like"/>
    <property type="match status" value="1"/>
</dbReference>
<dbReference type="GO" id="GO:0004523">
    <property type="term" value="F:RNA-DNA hybrid ribonuclease activity"/>
    <property type="evidence" value="ECO:0007669"/>
    <property type="project" value="InterPro"/>
</dbReference>
<sequence length="125" mass="13912">MTTLSNSTKFISSSSMSDSLVLKPFSVNINEVIWSHPLPFWTQCNIDGATLGCPGKATCTEIFRNHALFMGCFTLNIDQATDFHAELMGFMQAIEIAHRNSWWNLLLETDSSLTTLSFKASSMIP</sequence>
<dbReference type="InterPro" id="IPR012337">
    <property type="entry name" value="RNaseH-like_sf"/>
</dbReference>
<dbReference type="InterPro" id="IPR044730">
    <property type="entry name" value="RNase_H-like_dom_plant"/>
</dbReference>
<dbReference type="Gene3D" id="3.30.420.10">
    <property type="entry name" value="Ribonuclease H-like superfamily/Ribonuclease H"/>
    <property type="match status" value="1"/>
</dbReference>
<organism evidence="2 3">
    <name type="scientific">Trifolium pratense</name>
    <name type="common">Red clover</name>
    <dbReference type="NCBI Taxonomy" id="57577"/>
    <lineage>
        <taxon>Eukaryota</taxon>
        <taxon>Viridiplantae</taxon>
        <taxon>Streptophyta</taxon>
        <taxon>Embryophyta</taxon>
        <taxon>Tracheophyta</taxon>
        <taxon>Spermatophyta</taxon>
        <taxon>Magnoliopsida</taxon>
        <taxon>eudicotyledons</taxon>
        <taxon>Gunneridae</taxon>
        <taxon>Pentapetalae</taxon>
        <taxon>rosids</taxon>
        <taxon>fabids</taxon>
        <taxon>Fabales</taxon>
        <taxon>Fabaceae</taxon>
        <taxon>Papilionoideae</taxon>
        <taxon>50 kb inversion clade</taxon>
        <taxon>NPAAA clade</taxon>
        <taxon>Hologalegina</taxon>
        <taxon>IRL clade</taxon>
        <taxon>Trifolieae</taxon>
        <taxon>Trifolium</taxon>
    </lineage>
</organism>
<name>A0A2K3LHV9_TRIPR</name>
<dbReference type="Pfam" id="PF13456">
    <property type="entry name" value="RVT_3"/>
    <property type="match status" value="1"/>
</dbReference>
<gene>
    <name evidence="2" type="ORF">L195_g034093</name>
</gene>
<proteinExistence type="predicted"/>
<comment type="caution">
    <text evidence="2">The sequence shown here is derived from an EMBL/GenBank/DDBJ whole genome shotgun (WGS) entry which is preliminary data.</text>
</comment>
<accession>A0A2K3LHV9</accession>
<dbReference type="EMBL" id="ASHM01033514">
    <property type="protein sequence ID" value="PNX78118.1"/>
    <property type="molecule type" value="Genomic_DNA"/>
</dbReference>
<dbReference type="Proteomes" id="UP000236291">
    <property type="component" value="Unassembled WGS sequence"/>
</dbReference>
<reference evidence="2 3" key="2">
    <citation type="journal article" date="2017" name="Front. Plant Sci.">
        <title>Gene Classification and Mining of Molecular Markers Useful in Red Clover (Trifolium pratense) Breeding.</title>
        <authorList>
            <person name="Istvanek J."/>
            <person name="Dluhosova J."/>
            <person name="Dluhos P."/>
            <person name="Patkova L."/>
            <person name="Nedelnik J."/>
            <person name="Repkova J."/>
        </authorList>
    </citation>
    <scope>NUCLEOTIDE SEQUENCE [LARGE SCALE GENOMIC DNA]</scope>
    <source>
        <strain evidence="3">cv. Tatra</strain>
        <tissue evidence="2">Young leaves</tissue>
    </source>
</reference>
<evidence type="ECO:0000259" key="1">
    <source>
        <dbReference type="Pfam" id="PF13456"/>
    </source>
</evidence>
<dbReference type="AlphaFoldDB" id="A0A2K3LHV9"/>
<dbReference type="InterPro" id="IPR036397">
    <property type="entry name" value="RNaseH_sf"/>
</dbReference>
<reference evidence="2 3" key="1">
    <citation type="journal article" date="2014" name="Am. J. Bot.">
        <title>Genome assembly and annotation for red clover (Trifolium pratense; Fabaceae).</title>
        <authorList>
            <person name="Istvanek J."/>
            <person name="Jaros M."/>
            <person name="Krenek A."/>
            <person name="Repkova J."/>
        </authorList>
    </citation>
    <scope>NUCLEOTIDE SEQUENCE [LARGE SCALE GENOMIC DNA]</scope>
    <source>
        <strain evidence="3">cv. Tatra</strain>
        <tissue evidence="2">Young leaves</tissue>
    </source>
</reference>
<dbReference type="GO" id="GO:0003676">
    <property type="term" value="F:nucleic acid binding"/>
    <property type="evidence" value="ECO:0007669"/>
    <property type="project" value="InterPro"/>
</dbReference>
<evidence type="ECO:0000313" key="3">
    <source>
        <dbReference type="Proteomes" id="UP000236291"/>
    </source>
</evidence>
<dbReference type="SUPFAM" id="SSF53098">
    <property type="entry name" value="Ribonuclease H-like"/>
    <property type="match status" value="1"/>
</dbReference>
<protein>
    <recommendedName>
        <fullName evidence="1">RNase H type-1 domain-containing protein</fullName>
    </recommendedName>
</protein>